<dbReference type="RefSeq" id="XP_031852995.1">
    <property type="nucleotide sequence ID" value="XM_031997104.1"/>
</dbReference>
<dbReference type="CDD" id="cd01627">
    <property type="entry name" value="HAD_TPP"/>
    <property type="match status" value="1"/>
</dbReference>
<dbReference type="PANTHER" id="PTHR10788">
    <property type="entry name" value="TREHALOSE-6-PHOSPHATE SYNTHASE"/>
    <property type="match status" value="1"/>
</dbReference>
<dbReference type="GeneID" id="43581204"/>
<sequence length="933" mass="104473">MTPALGALGEEAASFPDTVSDKAAISLMPSVDSSAPRSIEEAQEHRLSLDAEVDPLDDSPPPTSAPSSSSSGTTANPYPLIYNPKDSPSNLHVSGRVINALSQMPHAVVYNTDDKTFDLRHRRGNSALYSALSFLKNHEHWESLIVAWTGEIETKATVALDNIHQDNVDISAEDAKLIEQKYRERETEYGETHPIWLLGQDQFRWREYAEKIIWPILHYIQGEPTDGIQEQQWWRSYLAFNEAYANRIIDIYKPGDIIWIHDYYLLLLPQLLRMKLPNAYIGSFLHSPFSSSEYFRVIPKRKELLEGMLGANLVATQSYAFSRHFISACTRLLNLESRPNYISAYGVHVSVDTIPIGIDTEAVERDAFSPIVDKKVSALRSLYPSMKLIIGRDRLDSVRGVVQKLYAFEMFLNLYPEWIGKVVLIQVTSPAYANTDKMEEKIAEMISHINGTYGSLDYSPIQHYPRHVARDEYFALLRGADLGLITSVRDGMNTTSLEFVICQKFKNSPLILSEFTGTAGLLVDAVQVNPWDSVGVAQTINQCLLQSPERNAVVQDHLYKTVTSNTVHDWVVRFLSRLIHNLSRHDQSHMTPTLDRALLLQQYQKAEKRLFLFDYDGTLTPIVREPSAAIPSARLYKTLELLTSDPRNHVWIISGRDSEFLDKWLGHNKAIGFSAEHGCFFKNEGSSEWVNLAEQVDMSWRNDARAIFDYFTERTQGSHVEVKQAALTWHYRRADPELGQFQAQALKAQLEKQLVSKYDVEVMEGKANIEVRPRQFNKGEIVKRLVREIGEGLDGGRPGFVYCLGDDKTDEDMFTVVSGLSTPSVEPSGDNEEVSESNAKAAKAAYERGLDGLFPVTVGPANKRTGAAWHLIDPEAVLDTLAVLTGEIPLEEVVGLVDIDERGRSVSSAGLSLNASNGAHTVPGSEDLSMDGP</sequence>
<dbReference type="PANTHER" id="PTHR10788:SF123">
    <property type="entry name" value="TREHALOSE-PHOSPHATASE"/>
    <property type="match status" value="1"/>
</dbReference>
<organism evidence="4 5">
    <name type="scientific">Magnusiomyces paraingens</name>
    <dbReference type="NCBI Taxonomy" id="2606893"/>
    <lineage>
        <taxon>Eukaryota</taxon>
        <taxon>Fungi</taxon>
        <taxon>Dikarya</taxon>
        <taxon>Ascomycota</taxon>
        <taxon>Saccharomycotina</taxon>
        <taxon>Dipodascomycetes</taxon>
        <taxon>Dipodascales</taxon>
        <taxon>Dipodascaceae</taxon>
        <taxon>Magnusiomyces</taxon>
    </lineage>
</organism>
<dbReference type="GO" id="GO:0005829">
    <property type="term" value="C:cytosol"/>
    <property type="evidence" value="ECO:0007669"/>
    <property type="project" value="TreeGrafter"/>
</dbReference>
<dbReference type="GO" id="GO:0031505">
    <property type="term" value="P:fungal-type cell wall organization"/>
    <property type="evidence" value="ECO:0007669"/>
    <property type="project" value="TreeGrafter"/>
</dbReference>
<accession>A0A5E8BFR5</accession>
<dbReference type="GO" id="GO:0005946">
    <property type="term" value="C:alpha,alpha-trehalose-phosphate synthase complex (UDP-forming)"/>
    <property type="evidence" value="ECO:0007669"/>
    <property type="project" value="TreeGrafter"/>
</dbReference>
<dbReference type="OrthoDB" id="755951at2759"/>
<comment type="similarity">
    <text evidence="2">In the C-terminal section; belongs to the trehalose phosphatase family.</text>
</comment>
<dbReference type="GO" id="GO:0003825">
    <property type="term" value="F:alpha,alpha-trehalose-phosphate synthase (UDP-forming) activity"/>
    <property type="evidence" value="ECO:0007669"/>
    <property type="project" value="TreeGrafter"/>
</dbReference>
<evidence type="ECO:0000256" key="3">
    <source>
        <dbReference type="SAM" id="MobiDB-lite"/>
    </source>
</evidence>
<dbReference type="Gene3D" id="3.40.50.2000">
    <property type="entry name" value="Glycogen Phosphorylase B"/>
    <property type="match status" value="2"/>
</dbReference>
<dbReference type="Pfam" id="PF00982">
    <property type="entry name" value="Glyco_transf_20"/>
    <property type="match status" value="1"/>
</dbReference>
<dbReference type="FunFam" id="3.40.50.2000:FF:000036">
    <property type="entry name" value="Alpha,alpha-trehalose-phosphate synthase subunit Tps2"/>
    <property type="match status" value="1"/>
</dbReference>
<dbReference type="AlphaFoldDB" id="A0A5E8BFR5"/>
<dbReference type="EMBL" id="CABVLU010000002">
    <property type="protein sequence ID" value="VVT49671.1"/>
    <property type="molecule type" value="Genomic_DNA"/>
</dbReference>
<feature type="region of interest" description="Disordered" evidence="3">
    <location>
        <begin position="909"/>
        <end position="933"/>
    </location>
</feature>
<reference evidence="4 5" key="1">
    <citation type="submission" date="2019-09" db="EMBL/GenBank/DDBJ databases">
        <authorList>
            <person name="Brejova B."/>
        </authorList>
    </citation>
    <scope>NUCLEOTIDE SEQUENCE [LARGE SCALE GENOMIC DNA]</scope>
</reference>
<dbReference type="InterPro" id="IPR023214">
    <property type="entry name" value="HAD_sf"/>
</dbReference>
<feature type="compositionally biased region" description="Basic and acidic residues" evidence="3">
    <location>
        <begin position="38"/>
        <end position="49"/>
    </location>
</feature>
<dbReference type="NCBIfam" id="TIGR01484">
    <property type="entry name" value="HAD-SF-IIB"/>
    <property type="match status" value="1"/>
</dbReference>
<dbReference type="GO" id="GO:0005992">
    <property type="term" value="P:trehalose biosynthetic process"/>
    <property type="evidence" value="ECO:0007669"/>
    <property type="project" value="InterPro"/>
</dbReference>
<evidence type="ECO:0000313" key="4">
    <source>
        <dbReference type="EMBL" id="VVT49671.1"/>
    </source>
</evidence>
<dbReference type="SUPFAM" id="SSF56784">
    <property type="entry name" value="HAD-like"/>
    <property type="match status" value="1"/>
</dbReference>
<dbReference type="InterPro" id="IPR006379">
    <property type="entry name" value="HAD-SF_hydro_IIB"/>
</dbReference>
<name>A0A5E8BFR5_9ASCO</name>
<gene>
    <name evidence="4" type="ORF">SAPINGB_P002385</name>
</gene>
<comment type="similarity">
    <text evidence="1">In the N-terminal section; belongs to the glycosyltransferase 20 family.</text>
</comment>
<proteinExistence type="inferred from homology"/>
<dbReference type="GO" id="GO:0034605">
    <property type="term" value="P:cellular response to heat"/>
    <property type="evidence" value="ECO:0007669"/>
    <property type="project" value="TreeGrafter"/>
</dbReference>
<feature type="compositionally biased region" description="Polar residues" evidence="3">
    <location>
        <begin position="909"/>
        <end position="919"/>
    </location>
</feature>
<dbReference type="InterPro" id="IPR001830">
    <property type="entry name" value="Glyco_trans_20"/>
</dbReference>
<dbReference type="Pfam" id="PF02358">
    <property type="entry name" value="Trehalose_PPase"/>
    <property type="match status" value="1"/>
</dbReference>
<dbReference type="Gene3D" id="3.40.50.1000">
    <property type="entry name" value="HAD superfamily/HAD-like"/>
    <property type="match status" value="1"/>
</dbReference>
<evidence type="ECO:0000256" key="2">
    <source>
        <dbReference type="ARBA" id="ARBA00006330"/>
    </source>
</evidence>
<dbReference type="InterPro" id="IPR003337">
    <property type="entry name" value="Trehalose_PPase"/>
</dbReference>
<protein>
    <submittedName>
        <fullName evidence="4">Uncharacterized protein</fullName>
    </submittedName>
</protein>
<keyword evidence="5" id="KW-1185">Reference proteome</keyword>
<evidence type="ECO:0000313" key="5">
    <source>
        <dbReference type="Proteomes" id="UP000398389"/>
    </source>
</evidence>
<dbReference type="FunFam" id="3.30.70.1020:FF:000002">
    <property type="entry name" value="Trehalose-6-phosphate synthase 2"/>
    <property type="match status" value="1"/>
</dbReference>
<dbReference type="Proteomes" id="UP000398389">
    <property type="component" value="Unassembled WGS sequence"/>
</dbReference>
<dbReference type="NCBIfam" id="TIGR00685">
    <property type="entry name" value="T6PP"/>
    <property type="match status" value="1"/>
</dbReference>
<dbReference type="InterPro" id="IPR036412">
    <property type="entry name" value="HAD-like_sf"/>
</dbReference>
<dbReference type="Gene3D" id="3.30.70.1020">
    <property type="entry name" value="Trehalose-6-phosphate phosphatase related protein, domain 2"/>
    <property type="match status" value="1"/>
</dbReference>
<dbReference type="GO" id="GO:0004805">
    <property type="term" value="F:trehalose-phosphatase activity"/>
    <property type="evidence" value="ECO:0007669"/>
    <property type="project" value="TreeGrafter"/>
</dbReference>
<evidence type="ECO:0000256" key="1">
    <source>
        <dbReference type="ARBA" id="ARBA00005409"/>
    </source>
</evidence>
<feature type="region of interest" description="Disordered" evidence="3">
    <location>
        <begin position="30"/>
        <end position="87"/>
    </location>
</feature>
<dbReference type="SUPFAM" id="SSF53756">
    <property type="entry name" value="UDP-Glycosyltransferase/glycogen phosphorylase"/>
    <property type="match status" value="1"/>
</dbReference>
<dbReference type="CDD" id="cd03788">
    <property type="entry name" value="GT20_TPS"/>
    <property type="match status" value="1"/>
</dbReference>